<keyword evidence="1" id="KW-0805">Transcription regulation</keyword>
<dbReference type="Proteomes" id="UP001172738">
    <property type="component" value="Unassembled WGS sequence"/>
</dbReference>
<gene>
    <name evidence="6" type="ORF">QQX04_08160</name>
</gene>
<sequence length="356" mass="37357">MAEDEGTRAATIFDVARLAGVSHQTVSRVLNGLPNVRPATEQRVREAIAQLHYSPSPAARALVTRRTRTIGLITPNNVDHGPASIAMHVNIAAREARYSVDAVSTAGADASAVRASIEALLRQRVDAVVVVVADVPALEVVSAIDVSVPVVASASVPRPGPRIVSIDQYRGARAAVAHLAEQGHTRILHVAGPAGAPDANERVRGWRDELAARRLEIIEPEHGDWTAASGFGIGGTLDLPHGSAVFVSNDQMAIGLMSALRQRGLHVPEDVSIVGFDDIPEAGYLFPPLTTVRQDFAALGRAIVQKVLVALDADGEETIDTPLPAQLVVRESTRPVGPADDAATPTSDASTGAPRA</sequence>
<keyword evidence="3" id="KW-0804">Transcription</keyword>
<keyword evidence="7" id="KW-1185">Reference proteome</keyword>
<evidence type="ECO:0000256" key="1">
    <source>
        <dbReference type="ARBA" id="ARBA00023015"/>
    </source>
</evidence>
<evidence type="ECO:0000313" key="6">
    <source>
        <dbReference type="EMBL" id="MDN4472959.1"/>
    </source>
</evidence>
<evidence type="ECO:0000256" key="2">
    <source>
        <dbReference type="ARBA" id="ARBA00023125"/>
    </source>
</evidence>
<proteinExistence type="predicted"/>
<reference evidence="6" key="1">
    <citation type="submission" date="2023-06" db="EMBL/GenBank/DDBJ databases">
        <title>SYSU T00b26.</title>
        <authorList>
            <person name="Gao L."/>
            <person name="Fang B.-Z."/>
            <person name="Li W.-J."/>
        </authorList>
    </citation>
    <scope>NUCLEOTIDE SEQUENCE</scope>
    <source>
        <strain evidence="6">SYSU T00b26</strain>
    </source>
</reference>
<name>A0ABT8G1Y7_9MICO</name>
<dbReference type="InterPro" id="IPR028082">
    <property type="entry name" value="Peripla_BP_I"/>
</dbReference>
<feature type="compositionally biased region" description="Low complexity" evidence="4">
    <location>
        <begin position="337"/>
        <end position="356"/>
    </location>
</feature>
<dbReference type="RefSeq" id="WP_301128024.1">
    <property type="nucleotide sequence ID" value="NZ_JAUHPV010000004.1"/>
</dbReference>
<dbReference type="SUPFAM" id="SSF47413">
    <property type="entry name" value="lambda repressor-like DNA-binding domains"/>
    <property type="match status" value="1"/>
</dbReference>
<dbReference type="InterPro" id="IPR010982">
    <property type="entry name" value="Lambda_DNA-bd_dom_sf"/>
</dbReference>
<dbReference type="PROSITE" id="PS00356">
    <property type="entry name" value="HTH_LACI_1"/>
    <property type="match status" value="1"/>
</dbReference>
<dbReference type="SUPFAM" id="SSF53822">
    <property type="entry name" value="Periplasmic binding protein-like I"/>
    <property type="match status" value="1"/>
</dbReference>
<evidence type="ECO:0000256" key="3">
    <source>
        <dbReference type="ARBA" id="ARBA00023163"/>
    </source>
</evidence>
<feature type="region of interest" description="Disordered" evidence="4">
    <location>
        <begin position="331"/>
        <end position="356"/>
    </location>
</feature>
<keyword evidence="2 6" id="KW-0238">DNA-binding</keyword>
<dbReference type="CDD" id="cd01574">
    <property type="entry name" value="PBP1_LacI"/>
    <property type="match status" value="1"/>
</dbReference>
<dbReference type="PROSITE" id="PS50932">
    <property type="entry name" value="HTH_LACI_2"/>
    <property type="match status" value="1"/>
</dbReference>
<dbReference type="Gene3D" id="3.40.50.2300">
    <property type="match status" value="2"/>
</dbReference>
<dbReference type="PRINTS" id="PR00036">
    <property type="entry name" value="HTHLACI"/>
</dbReference>
<dbReference type="GO" id="GO:0003677">
    <property type="term" value="F:DNA binding"/>
    <property type="evidence" value="ECO:0007669"/>
    <property type="project" value="UniProtKB-KW"/>
</dbReference>
<dbReference type="Pfam" id="PF13377">
    <property type="entry name" value="Peripla_BP_3"/>
    <property type="match status" value="1"/>
</dbReference>
<evidence type="ECO:0000256" key="4">
    <source>
        <dbReference type="SAM" id="MobiDB-lite"/>
    </source>
</evidence>
<evidence type="ECO:0000313" key="7">
    <source>
        <dbReference type="Proteomes" id="UP001172738"/>
    </source>
</evidence>
<dbReference type="CDD" id="cd01392">
    <property type="entry name" value="HTH_LacI"/>
    <property type="match status" value="1"/>
</dbReference>
<dbReference type="Gene3D" id="1.10.260.40">
    <property type="entry name" value="lambda repressor-like DNA-binding domains"/>
    <property type="match status" value="1"/>
</dbReference>
<accession>A0ABT8G1Y7</accession>
<dbReference type="EMBL" id="JAUHPV010000004">
    <property type="protein sequence ID" value="MDN4472959.1"/>
    <property type="molecule type" value="Genomic_DNA"/>
</dbReference>
<comment type="caution">
    <text evidence="6">The sequence shown here is derived from an EMBL/GenBank/DDBJ whole genome shotgun (WGS) entry which is preliminary data.</text>
</comment>
<dbReference type="InterPro" id="IPR046335">
    <property type="entry name" value="LacI/GalR-like_sensor"/>
</dbReference>
<protein>
    <submittedName>
        <fullName evidence="6">LacI family DNA-binding transcriptional regulator</fullName>
    </submittedName>
</protein>
<dbReference type="Pfam" id="PF00356">
    <property type="entry name" value="LacI"/>
    <property type="match status" value="1"/>
</dbReference>
<dbReference type="PANTHER" id="PTHR30146:SF153">
    <property type="entry name" value="LACTOSE OPERON REPRESSOR"/>
    <property type="match status" value="1"/>
</dbReference>
<dbReference type="SMART" id="SM00354">
    <property type="entry name" value="HTH_LACI"/>
    <property type="match status" value="1"/>
</dbReference>
<feature type="domain" description="HTH lacI-type" evidence="5">
    <location>
        <begin position="10"/>
        <end position="64"/>
    </location>
</feature>
<dbReference type="InterPro" id="IPR000843">
    <property type="entry name" value="HTH_LacI"/>
</dbReference>
<organism evidence="6 7">
    <name type="scientific">Demequina zhanjiangensis</name>
    <dbReference type="NCBI Taxonomy" id="3051659"/>
    <lineage>
        <taxon>Bacteria</taxon>
        <taxon>Bacillati</taxon>
        <taxon>Actinomycetota</taxon>
        <taxon>Actinomycetes</taxon>
        <taxon>Micrococcales</taxon>
        <taxon>Demequinaceae</taxon>
        <taxon>Demequina</taxon>
    </lineage>
</organism>
<evidence type="ECO:0000259" key="5">
    <source>
        <dbReference type="PROSITE" id="PS50932"/>
    </source>
</evidence>
<dbReference type="PANTHER" id="PTHR30146">
    <property type="entry name" value="LACI-RELATED TRANSCRIPTIONAL REPRESSOR"/>
    <property type="match status" value="1"/>
</dbReference>